<dbReference type="SUPFAM" id="SSF53850">
    <property type="entry name" value="Periplasmic binding protein-like II"/>
    <property type="match status" value="1"/>
</dbReference>
<comment type="catalytic activity">
    <reaction evidence="4">
        <text>chorismate = 3-[(1-carboxyvinyl)-oxy]benzoate + H2O</text>
        <dbReference type="Rhea" id="RHEA:40051"/>
        <dbReference type="ChEBI" id="CHEBI:15377"/>
        <dbReference type="ChEBI" id="CHEBI:29748"/>
        <dbReference type="ChEBI" id="CHEBI:76981"/>
        <dbReference type="EC" id="4.2.1.151"/>
    </reaction>
</comment>
<dbReference type="PATRIC" id="fig|1702214.3.peg.1870"/>
<evidence type="ECO:0000256" key="2">
    <source>
        <dbReference type="ARBA" id="ARBA00022428"/>
    </source>
</evidence>
<evidence type="ECO:0000313" key="5">
    <source>
        <dbReference type="EMBL" id="KQM09452.1"/>
    </source>
</evidence>
<dbReference type="InterPro" id="IPR030868">
    <property type="entry name" value="MqnA"/>
</dbReference>
<dbReference type="EMBL" id="LIIK01000004">
    <property type="protein sequence ID" value="KQM09452.1"/>
    <property type="molecule type" value="Genomic_DNA"/>
</dbReference>
<dbReference type="PANTHER" id="PTHR37690">
    <property type="entry name" value="CHORISMATE DEHYDRATASE"/>
    <property type="match status" value="1"/>
</dbReference>
<protein>
    <recommendedName>
        <fullName evidence="4">Chorismate dehydratase</fullName>
        <ecNumber evidence="4">4.2.1.151</ecNumber>
    </recommendedName>
    <alternativeName>
        <fullName evidence="4">Menaquinone biosynthetic enzyme MqnA</fullName>
    </alternativeName>
</protein>
<dbReference type="Pfam" id="PF02621">
    <property type="entry name" value="VitK2_biosynth"/>
    <property type="match status" value="1"/>
</dbReference>
<accession>A0A0Q4B9C3</accession>
<dbReference type="CDD" id="cd13634">
    <property type="entry name" value="PBP2_Sco4506"/>
    <property type="match status" value="1"/>
</dbReference>
<sequence>MLGAQRISLVSYLNTLPFLYGLQHGWEGGYTLSLRQEVPAECVGTLLRGEVDFALVPVAALGELRDVHRITNLCIGASGRVDTVVLLSHSPVQRLRKIYLDPDSRTSVALVQVLCRHHWQVSPAYEALPPHGYELPLHPEEGMLLIGNKVFGQRGFYAYEYDLAEEWWAFTGLPFVFAVWMAGERASKEGALLLDRALQWGVDRIEEAVESEATRLPIAKEAALEYLTQRIEYRLDEAKLRGLELFQSLIGELPQPLAPGCSATPFNL</sequence>
<comment type="function">
    <text evidence="4">Catalyzes the dehydration of chorismate into 3-[(1-carboxyvinyl)oxy]benzoate, a step in the biosynthesis of menaquinone (MK, vitamin K2).</text>
</comment>
<evidence type="ECO:0000256" key="1">
    <source>
        <dbReference type="ARBA" id="ARBA00004863"/>
    </source>
</evidence>
<gene>
    <name evidence="4" type="primary">mqnA</name>
    <name evidence="5" type="ORF">AL399_01385</name>
</gene>
<dbReference type="UniPathway" id="UPA00079"/>
<reference evidence="5" key="1">
    <citation type="submission" date="2015-08" db="EMBL/GenBank/DDBJ databases">
        <title>Candidatus Bacteriodes Periocalifornicus.</title>
        <authorList>
            <person name="McLean J.S."/>
            <person name="Kelley S."/>
        </authorList>
    </citation>
    <scope>NUCLEOTIDE SEQUENCE [LARGE SCALE GENOMIC DNA]</scope>
    <source>
        <strain evidence="5">12B</strain>
    </source>
</reference>
<comment type="caution">
    <text evidence="5">The sequence shown here is derived from an EMBL/GenBank/DDBJ whole genome shotgun (WGS) entry which is preliminary data.</text>
</comment>
<evidence type="ECO:0000256" key="3">
    <source>
        <dbReference type="ARBA" id="ARBA00023239"/>
    </source>
</evidence>
<dbReference type="Proteomes" id="UP000054172">
    <property type="component" value="Unassembled WGS sequence"/>
</dbReference>
<dbReference type="AlphaFoldDB" id="A0A0Q4B9C3"/>
<evidence type="ECO:0000256" key="4">
    <source>
        <dbReference type="HAMAP-Rule" id="MF_00995"/>
    </source>
</evidence>
<dbReference type="PANTHER" id="PTHR37690:SF1">
    <property type="entry name" value="CHORISMATE DEHYDRATASE"/>
    <property type="match status" value="1"/>
</dbReference>
<dbReference type="GO" id="GO:0009234">
    <property type="term" value="P:menaquinone biosynthetic process"/>
    <property type="evidence" value="ECO:0007669"/>
    <property type="project" value="UniProtKB-UniRule"/>
</dbReference>
<comment type="similarity">
    <text evidence="4">Belongs to the MqnA/MqnD family. MqnA subfamily.</text>
</comment>
<keyword evidence="2 4" id="KW-0474">Menaquinone biosynthesis</keyword>
<keyword evidence="3 4" id="KW-0456">Lyase</keyword>
<name>A0A0Q4B9C3_9BACT</name>
<dbReference type="InterPro" id="IPR003773">
    <property type="entry name" value="Menaquinone_biosynth"/>
</dbReference>
<dbReference type="GO" id="GO:0016836">
    <property type="term" value="F:hydro-lyase activity"/>
    <property type="evidence" value="ECO:0007669"/>
    <property type="project" value="UniProtKB-UniRule"/>
</dbReference>
<dbReference type="EC" id="4.2.1.151" evidence="4"/>
<dbReference type="HAMAP" id="MF_00995">
    <property type="entry name" value="MqnA"/>
    <property type="match status" value="1"/>
</dbReference>
<organism evidence="5 6">
    <name type="scientific">Candidatus [Bacteroides] periocalifornicus</name>
    <dbReference type="NCBI Taxonomy" id="1702214"/>
    <lineage>
        <taxon>Bacteria</taxon>
        <taxon>Pseudomonadati</taxon>
        <taxon>Bacteroidota</taxon>
    </lineage>
</organism>
<dbReference type="STRING" id="1702214.AL399_01385"/>
<comment type="pathway">
    <text evidence="1 4">Quinol/quinone metabolism; menaquinone biosynthesis.</text>
</comment>
<evidence type="ECO:0000313" key="6">
    <source>
        <dbReference type="Proteomes" id="UP000054172"/>
    </source>
</evidence>
<keyword evidence="6" id="KW-1185">Reference proteome</keyword>
<proteinExistence type="inferred from homology"/>
<dbReference type="Gene3D" id="3.40.190.10">
    <property type="entry name" value="Periplasmic binding protein-like II"/>
    <property type="match status" value="2"/>
</dbReference>